<dbReference type="OrthoDB" id="6540461at2"/>
<dbReference type="KEGG" id="ege:EM595_1849"/>
<dbReference type="PANTHER" id="PTHR34156:SF10">
    <property type="entry name" value="MULTIPLE STRESS RESISTANCE PROTEIN BHSA"/>
    <property type="match status" value="1"/>
</dbReference>
<dbReference type="AlphaFoldDB" id="A0A0U5L5Z0"/>
<evidence type="ECO:0000256" key="1">
    <source>
        <dbReference type="ARBA" id="ARBA00022729"/>
    </source>
</evidence>
<dbReference type="InterPro" id="IPR010854">
    <property type="entry name" value="YdgH/BhsA/McbA-like_dom"/>
</dbReference>
<organism evidence="4 5">
    <name type="scientific">Duffyella gerundensis</name>
    <dbReference type="NCBI Taxonomy" id="1619313"/>
    <lineage>
        <taxon>Bacteria</taxon>
        <taxon>Pseudomonadati</taxon>
        <taxon>Pseudomonadota</taxon>
        <taxon>Gammaproteobacteria</taxon>
        <taxon>Enterobacterales</taxon>
        <taxon>Erwiniaceae</taxon>
        <taxon>Duffyella</taxon>
    </lineage>
</organism>
<gene>
    <name evidence="4" type="ORF">EM595_1849</name>
</gene>
<dbReference type="InterPro" id="IPR025543">
    <property type="entry name" value="Dodecin-like"/>
</dbReference>
<evidence type="ECO:0000256" key="2">
    <source>
        <dbReference type="SAM" id="SignalP"/>
    </source>
</evidence>
<dbReference type="PATRIC" id="fig|1619313.3.peg.1921"/>
<dbReference type="NCBIfam" id="NF047859">
    <property type="entry name" value="StressCuResBhsA"/>
    <property type="match status" value="1"/>
</dbReference>
<dbReference type="RefSeq" id="WP_067430723.1">
    <property type="nucleotide sequence ID" value="NZ_CP072598.1"/>
</dbReference>
<dbReference type="Proteomes" id="UP000059419">
    <property type="component" value="Chromosome 1"/>
</dbReference>
<keyword evidence="5" id="KW-1185">Reference proteome</keyword>
<dbReference type="Pfam" id="PF07338">
    <property type="entry name" value="YdgH_BhsA-like"/>
    <property type="match status" value="1"/>
</dbReference>
<reference evidence="5" key="1">
    <citation type="submission" date="2015-11" db="EMBL/GenBank/DDBJ databases">
        <authorList>
            <person name="Blom J."/>
        </authorList>
    </citation>
    <scope>NUCLEOTIDE SEQUENCE [LARGE SCALE GENOMIC DNA]</scope>
</reference>
<dbReference type="PANTHER" id="PTHR34156">
    <property type="entry name" value="OUTER MEMBRANE PROTEIN-RELATED-RELATED"/>
    <property type="match status" value="1"/>
</dbReference>
<proteinExistence type="predicted"/>
<dbReference type="EMBL" id="LN907827">
    <property type="protein sequence ID" value="CUU24083.1"/>
    <property type="molecule type" value="Genomic_DNA"/>
</dbReference>
<name>A0A0U5L5Z0_9GAMM</name>
<evidence type="ECO:0000313" key="4">
    <source>
        <dbReference type="EMBL" id="CUU24083.1"/>
    </source>
</evidence>
<evidence type="ECO:0000259" key="3">
    <source>
        <dbReference type="Pfam" id="PF07338"/>
    </source>
</evidence>
<feature type="domain" description="YdgH/BhsA/McbA-like" evidence="3">
    <location>
        <begin position="34"/>
        <end position="85"/>
    </location>
</feature>
<dbReference type="STRING" id="1619313.EM595_1849"/>
<keyword evidence="1 2" id="KW-0732">Signal</keyword>
<sequence length="85" mass="8651">MKNVKMILATIALSAASFGAFAADVVTQEPAQQQAIGTISAQGGANLGSLEAQLNAKAEEAGAKSFRITSTSGQNNLHGTAVIYQ</sequence>
<accession>A0A0U5L5Z0</accession>
<evidence type="ECO:0000313" key="5">
    <source>
        <dbReference type="Proteomes" id="UP000059419"/>
    </source>
</evidence>
<feature type="chain" id="PRO_5006861088" evidence="2">
    <location>
        <begin position="23"/>
        <end position="85"/>
    </location>
</feature>
<feature type="signal peptide" evidence="2">
    <location>
        <begin position="1"/>
        <end position="22"/>
    </location>
</feature>
<dbReference type="Gene3D" id="3.30.1660.10">
    <property type="entry name" value="Flavin-binding protein dodecin"/>
    <property type="match status" value="1"/>
</dbReference>
<protein>
    <submittedName>
        <fullName evidence="4">Putative secreted protein</fullName>
    </submittedName>
</protein>
<dbReference type="GeneID" id="84613126"/>
<dbReference type="InterPro" id="IPR051096">
    <property type="entry name" value="BhsA/McbA_stress_biofilm_assoc"/>
</dbReference>
<dbReference type="SUPFAM" id="SSF159871">
    <property type="entry name" value="YdgH-like"/>
    <property type="match status" value="1"/>
</dbReference>
<dbReference type="InterPro" id="IPR036275">
    <property type="entry name" value="YdgH-like_sf"/>
</dbReference>